<protein>
    <submittedName>
        <fullName evidence="3">Aldolase</fullName>
    </submittedName>
</protein>
<dbReference type="PANTHER" id="PTHR10277:SF9">
    <property type="entry name" value="2-ISOPROPYLMALATE SYNTHASE 1, CHLOROPLASTIC-RELATED"/>
    <property type="match status" value="1"/>
</dbReference>
<dbReference type="PANTHER" id="PTHR10277">
    <property type="entry name" value="HOMOCITRATE SYNTHASE-RELATED"/>
    <property type="match status" value="1"/>
</dbReference>
<dbReference type="EMBL" id="CT573213">
    <property type="protein sequence ID" value="CAJ63305.1"/>
    <property type="molecule type" value="Genomic_DNA"/>
</dbReference>
<dbReference type="InterPro" id="IPR000891">
    <property type="entry name" value="PYR_CT"/>
</dbReference>
<dbReference type="SUPFAM" id="SSF51569">
    <property type="entry name" value="Aldolase"/>
    <property type="match status" value="1"/>
</dbReference>
<evidence type="ECO:0000313" key="3">
    <source>
        <dbReference type="EMBL" id="CAJ63305.1"/>
    </source>
</evidence>
<dbReference type="Pfam" id="PF00682">
    <property type="entry name" value="HMGL-like"/>
    <property type="match status" value="1"/>
</dbReference>
<evidence type="ECO:0000256" key="1">
    <source>
        <dbReference type="ARBA" id="ARBA00023211"/>
    </source>
</evidence>
<dbReference type="Gene3D" id="3.20.20.70">
    <property type="entry name" value="Aldolase class I"/>
    <property type="match status" value="1"/>
</dbReference>
<evidence type="ECO:0000259" key="2">
    <source>
        <dbReference type="PROSITE" id="PS50991"/>
    </source>
</evidence>
<dbReference type="Proteomes" id="UP000000657">
    <property type="component" value="Chromosome"/>
</dbReference>
<dbReference type="InterPro" id="IPR013785">
    <property type="entry name" value="Aldolase_TIM"/>
</dbReference>
<dbReference type="STRING" id="326424.FRAAL4663"/>
<dbReference type="eggNOG" id="COG0119">
    <property type="taxonomic scope" value="Bacteria"/>
</dbReference>
<dbReference type="InterPro" id="IPR050073">
    <property type="entry name" value="2-IPM_HCS-like"/>
</dbReference>
<name>Q0RGT1_FRAAA</name>
<dbReference type="KEGG" id="fal:FRAAL4663"/>
<dbReference type="HOGENOM" id="CLU_049173_1_0_11"/>
<dbReference type="AlphaFoldDB" id="Q0RGT1"/>
<reference evidence="3 4" key="1">
    <citation type="journal article" date="2007" name="Genome Res.">
        <title>Genome characteristics of facultatively symbiotic Frankia sp. strains reflect host range and host plant biogeography.</title>
        <authorList>
            <person name="Normand P."/>
            <person name="Lapierre P."/>
            <person name="Tisa L.S."/>
            <person name="Gogarten J.P."/>
            <person name="Alloisio N."/>
            <person name="Bagnarol E."/>
            <person name="Bassi C.A."/>
            <person name="Berry A.M."/>
            <person name="Bickhart D.M."/>
            <person name="Choisne N."/>
            <person name="Couloux A."/>
            <person name="Cournoyer B."/>
            <person name="Cruveiller S."/>
            <person name="Daubin V."/>
            <person name="Demange N."/>
            <person name="Francino M.P."/>
            <person name="Goltsman E."/>
            <person name="Huang Y."/>
            <person name="Kopp O.R."/>
            <person name="Labarre L."/>
            <person name="Lapidus A."/>
            <person name="Lavire C."/>
            <person name="Marechal J."/>
            <person name="Martinez M."/>
            <person name="Mastronunzio J.E."/>
            <person name="Mullin B.C."/>
            <person name="Niemann J."/>
            <person name="Pujic P."/>
            <person name="Rawnsley T."/>
            <person name="Rouy Z."/>
            <person name="Schenowitz C."/>
            <person name="Sellstedt A."/>
            <person name="Tavares F."/>
            <person name="Tomkins J.P."/>
            <person name="Vallenet D."/>
            <person name="Valverde C."/>
            <person name="Wall L.G."/>
            <person name="Wang Y."/>
            <person name="Medigue C."/>
            <person name="Benson D.R."/>
        </authorList>
    </citation>
    <scope>NUCLEOTIDE SEQUENCE [LARGE SCALE GENOMIC DNA]</scope>
    <source>
        <strain evidence="4">DSM 45986 / CECT 9034 / ACN14a</strain>
    </source>
</reference>
<keyword evidence="1" id="KW-0464">Manganese</keyword>
<evidence type="ECO:0000313" key="4">
    <source>
        <dbReference type="Proteomes" id="UP000000657"/>
    </source>
</evidence>
<dbReference type="GO" id="GO:0009098">
    <property type="term" value="P:L-leucine biosynthetic process"/>
    <property type="evidence" value="ECO:0007669"/>
    <property type="project" value="TreeGrafter"/>
</dbReference>
<feature type="domain" description="Pyruvate carboxyltransferase" evidence="2">
    <location>
        <begin position="1"/>
        <end position="176"/>
    </location>
</feature>
<dbReference type="RefSeq" id="WP_011605779.1">
    <property type="nucleotide sequence ID" value="NC_008278.1"/>
</dbReference>
<gene>
    <name evidence="3" type="ordered locus">FRAAL4663</name>
</gene>
<sequence>MVRPGEVDPAALAPLGDLGVGLVRVLAPGLDLVPALPYLAAARDAGLLTAVNLTHTSRADPARLALAVSRAAQAGAGLVYLADSNGSLYPEDVTRRVSAAVHAATEQGPGPVIGFHAHDNLGLAFANSCAALDAGATALDASIGGIGKGGGNLRLELIAAHLTLHLGADFSLDPLVKDQSTVSTRIRMLAEFSAENVLSGLLDVSLDQSRLLREQTARHGYDALLRGQSVLETSQVAGQV</sequence>
<keyword evidence="4" id="KW-1185">Reference proteome</keyword>
<accession>Q0RGT1</accession>
<dbReference type="PROSITE" id="PS50991">
    <property type="entry name" value="PYR_CT"/>
    <property type="match status" value="1"/>
</dbReference>
<proteinExistence type="predicted"/>
<dbReference type="GO" id="GO:0003852">
    <property type="term" value="F:2-isopropylmalate synthase activity"/>
    <property type="evidence" value="ECO:0007669"/>
    <property type="project" value="TreeGrafter"/>
</dbReference>
<organism evidence="3 4">
    <name type="scientific">Frankia alni (strain DSM 45986 / CECT 9034 / ACN14a)</name>
    <dbReference type="NCBI Taxonomy" id="326424"/>
    <lineage>
        <taxon>Bacteria</taxon>
        <taxon>Bacillati</taxon>
        <taxon>Actinomycetota</taxon>
        <taxon>Actinomycetes</taxon>
        <taxon>Frankiales</taxon>
        <taxon>Frankiaceae</taxon>
        <taxon>Frankia</taxon>
    </lineage>
</organism>